<dbReference type="eggNOG" id="ENOG50333A0">
    <property type="taxonomic scope" value="Bacteria"/>
</dbReference>
<evidence type="ECO:0000256" key="1">
    <source>
        <dbReference type="SAM" id="Phobius"/>
    </source>
</evidence>
<dbReference type="InterPro" id="IPR041208">
    <property type="entry name" value="Cap15"/>
</dbReference>
<evidence type="ECO:0000313" key="3">
    <source>
        <dbReference type="EMBL" id="ABC62902.1"/>
    </source>
</evidence>
<gene>
    <name evidence="3" type="ordered locus">ELI_04050</name>
</gene>
<feature type="transmembrane region" description="Helical" evidence="1">
    <location>
        <begin position="40"/>
        <end position="58"/>
    </location>
</feature>
<evidence type="ECO:0000313" key="4">
    <source>
        <dbReference type="Proteomes" id="UP000008808"/>
    </source>
</evidence>
<dbReference type="AlphaFoldDB" id="Q2NBN9"/>
<keyword evidence="1" id="KW-1133">Transmembrane helix</keyword>
<protein>
    <recommendedName>
        <fullName evidence="2">CD-NTase-associated protein 15 domain-containing protein</fullName>
    </recommendedName>
</protein>
<reference evidence="4" key="1">
    <citation type="journal article" date="2009" name="J. Bacteriol.">
        <title>Complete genome sequence of Erythrobacter litoralis HTCC2594.</title>
        <authorList>
            <person name="Oh H.M."/>
            <person name="Giovannoni S.J."/>
            <person name="Ferriera S."/>
            <person name="Johnson J."/>
            <person name="Cho J.C."/>
        </authorList>
    </citation>
    <scope>NUCLEOTIDE SEQUENCE [LARGE SCALE GENOMIC DNA]</scope>
    <source>
        <strain evidence="4">HTCC2594</strain>
    </source>
</reference>
<evidence type="ECO:0000259" key="2">
    <source>
        <dbReference type="Pfam" id="PF18153"/>
    </source>
</evidence>
<accession>Q2NBN9</accession>
<keyword evidence="1" id="KW-0472">Membrane</keyword>
<keyword evidence="1" id="KW-0812">Transmembrane</keyword>
<dbReference type="KEGG" id="eli:ELI_04050"/>
<organism evidence="3 4">
    <name type="scientific">Erythrobacter litoralis (strain HTCC2594)</name>
    <dbReference type="NCBI Taxonomy" id="314225"/>
    <lineage>
        <taxon>Bacteria</taxon>
        <taxon>Pseudomonadati</taxon>
        <taxon>Pseudomonadota</taxon>
        <taxon>Alphaproteobacteria</taxon>
        <taxon>Sphingomonadales</taxon>
        <taxon>Erythrobacteraceae</taxon>
        <taxon>Erythrobacter/Porphyrobacter group</taxon>
        <taxon>Erythrobacter</taxon>
    </lineage>
</organism>
<proteinExistence type="predicted"/>
<name>Q2NBN9_ERYLH</name>
<dbReference type="RefSeq" id="WP_011413778.1">
    <property type="nucleotide sequence ID" value="NC_007722.1"/>
</dbReference>
<dbReference type="EMBL" id="CP000157">
    <property type="protein sequence ID" value="ABC62902.1"/>
    <property type="molecule type" value="Genomic_DNA"/>
</dbReference>
<keyword evidence="4" id="KW-1185">Reference proteome</keyword>
<dbReference type="HOGENOM" id="CLU_1218612_0_0_5"/>
<dbReference type="OrthoDB" id="8453584at2"/>
<dbReference type="Proteomes" id="UP000008808">
    <property type="component" value="Chromosome"/>
</dbReference>
<dbReference type="Pfam" id="PF18153">
    <property type="entry name" value="Cap15_CD_rec"/>
    <property type="match status" value="1"/>
</dbReference>
<feature type="domain" description="CD-NTase-associated protein 15" evidence="2">
    <location>
        <begin position="129"/>
        <end position="231"/>
    </location>
</feature>
<dbReference type="STRING" id="314225.ELI_04050"/>
<sequence length="245" mass="28129">MYRIFPVKALIYAAALLAVGVFLAIELATSAFDIEVRRLAIPSIVWAICVALTWNPIWRRVWAVSKRVSWLPDLGHHVFPDLNGKWAMTLRSNWSRQMQLLDAAADRRRSFDPRICEADELTELLPVSLVAEIKQSWWSIKISVTNPRADTPIKESTSYIVMPRKRSETERPSLCYFYNQQNDTDNQADNLSFDAAACLFYDNDKDQLEGTFWTARQWRRAINTAGTLRLDRLPNQTAEAHALEA</sequence>